<evidence type="ECO:0000313" key="2">
    <source>
        <dbReference type="Proteomes" id="UP000828941"/>
    </source>
</evidence>
<reference evidence="1 2" key="1">
    <citation type="journal article" date="2022" name="DNA Res.">
        <title>Chromosomal-level genome assembly of the orchid tree Bauhinia variegata (Leguminosae; Cercidoideae) supports the allotetraploid origin hypothesis of Bauhinia.</title>
        <authorList>
            <person name="Zhong Y."/>
            <person name="Chen Y."/>
            <person name="Zheng D."/>
            <person name="Pang J."/>
            <person name="Liu Y."/>
            <person name="Luo S."/>
            <person name="Meng S."/>
            <person name="Qian L."/>
            <person name="Wei D."/>
            <person name="Dai S."/>
            <person name="Zhou R."/>
        </authorList>
    </citation>
    <scope>NUCLEOTIDE SEQUENCE [LARGE SCALE GENOMIC DNA]</scope>
    <source>
        <strain evidence="1">BV-YZ2020</strain>
    </source>
</reference>
<dbReference type="Proteomes" id="UP000828941">
    <property type="component" value="Chromosome 14"/>
</dbReference>
<accession>A0ACB9KJ79</accession>
<organism evidence="1 2">
    <name type="scientific">Bauhinia variegata</name>
    <name type="common">Purple orchid tree</name>
    <name type="synonym">Phanera variegata</name>
    <dbReference type="NCBI Taxonomy" id="167791"/>
    <lineage>
        <taxon>Eukaryota</taxon>
        <taxon>Viridiplantae</taxon>
        <taxon>Streptophyta</taxon>
        <taxon>Embryophyta</taxon>
        <taxon>Tracheophyta</taxon>
        <taxon>Spermatophyta</taxon>
        <taxon>Magnoliopsida</taxon>
        <taxon>eudicotyledons</taxon>
        <taxon>Gunneridae</taxon>
        <taxon>Pentapetalae</taxon>
        <taxon>rosids</taxon>
        <taxon>fabids</taxon>
        <taxon>Fabales</taxon>
        <taxon>Fabaceae</taxon>
        <taxon>Cercidoideae</taxon>
        <taxon>Cercideae</taxon>
        <taxon>Bauhiniinae</taxon>
        <taxon>Bauhinia</taxon>
    </lineage>
</organism>
<comment type="caution">
    <text evidence="1">The sequence shown here is derived from an EMBL/GenBank/DDBJ whole genome shotgun (WGS) entry which is preliminary data.</text>
</comment>
<dbReference type="EMBL" id="CM039439">
    <property type="protein sequence ID" value="KAI4297184.1"/>
    <property type="molecule type" value="Genomic_DNA"/>
</dbReference>
<sequence>MKFKTEGASMPILQSQFVWRSLELNKLLCSKLTLRACAALPRRLDRVWSHSIVHACKMSTRPENLDLFVKNSDTAKVKILKQKMEPLGINLDDSYLPGKYQNLYCPKCKGGQSVERSLSFHIIPDGTLAMWRCFRTACGWAGQAFADDREFHLRVGENVKSYRQMTEKSLGLEPLGPELIAYFNDRLISEKTLKRNAVMQMSGNQTIIAFTYKQNGVLVGCKYRTMEKRFWQEKGTDKTLYGIDDISDAAEIIIVEGEIDKLSLEEAGLQNCVSVPGGAPGKVSSKELPPIEKDTAYPYIWKCREYLDKAACIILATDNDPPGQALAAELTRRLGRERCCQVHWPKKDALNSFKDANEVLKYLGPAALKSIIENAKLH</sequence>
<protein>
    <submittedName>
        <fullName evidence="1">Uncharacterized protein</fullName>
    </submittedName>
</protein>
<keyword evidence="2" id="KW-1185">Reference proteome</keyword>
<evidence type="ECO:0000313" key="1">
    <source>
        <dbReference type="EMBL" id="KAI4297184.1"/>
    </source>
</evidence>
<name>A0ACB9KJ79_BAUVA</name>
<gene>
    <name evidence="1" type="ORF">L6164_037083</name>
</gene>
<proteinExistence type="predicted"/>